<dbReference type="EnsemblMetazoa" id="AMIN006507-RA">
    <property type="protein sequence ID" value="AMIN006507-PA"/>
    <property type="gene ID" value="AMIN006507"/>
</dbReference>
<feature type="chain" id="PRO_5008140915" evidence="3">
    <location>
        <begin position="29"/>
        <end position="319"/>
    </location>
</feature>
<dbReference type="Pfam" id="PF00379">
    <property type="entry name" value="Chitin_bind_4"/>
    <property type="match status" value="1"/>
</dbReference>
<evidence type="ECO:0000256" key="1">
    <source>
        <dbReference type="ARBA" id="ARBA00022460"/>
    </source>
</evidence>
<feature type="region of interest" description="Disordered" evidence="2">
    <location>
        <begin position="38"/>
        <end position="106"/>
    </location>
</feature>
<dbReference type="Proteomes" id="UP000075920">
    <property type="component" value="Unassembled WGS sequence"/>
</dbReference>
<sequence length="319" mass="35495">MLKFIKCASVLKHCCYFLLVSVIMRVKAEAPINSYLPPAHGHGHGGEGGHHDDHHTDLVPPSSSYGTPDSSYGPPHHQSGFHPDHHEYEDHHDHHDNHDDSGSFEDEPAKYEFSYEVDDEDVDLSFGHEEMRDGDFTTGKYNVLLPDGRRQSMRQITKGIDRRLPTKEEMNIHITMIILMSTDTSTDMMVTQRKLHTLSLAILGNHITILNITALGTVRTNTIRMGTIMDTAELITEYTTVIEAMIAMHTRTMVTDMAMDTGMDITDTMDITGITVITTTGIMDTIVEEAAILTTTNILRITITTTIIATMGTTKSMGP</sequence>
<evidence type="ECO:0000256" key="2">
    <source>
        <dbReference type="SAM" id="MobiDB-lite"/>
    </source>
</evidence>
<keyword evidence="1" id="KW-0193">Cuticle</keyword>
<proteinExistence type="predicted"/>
<dbReference type="GO" id="GO:0042302">
    <property type="term" value="F:structural constituent of cuticle"/>
    <property type="evidence" value="ECO:0007669"/>
    <property type="project" value="UniProtKB-KW"/>
</dbReference>
<evidence type="ECO:0000313" key="5">
    <source>
        <dbReference type="Proteomes" id="UP000075920"/>
    </source>
</evidence>
<feature type="compositionally biased region" description="Basic and acidic residues" evidence="2">
    <location>
        <begin position="82"/>
        <end position="101"/>
    </location>
</feature>
<evidence type="ECO:0000256" key="3">
    <source>
        <dbReference type="SAM" id="SignalP"/>
    </source>
</evidence>
<feature type="compositionally biased region" description="Polar residues" evidence="2">
    <location>
        <begin position="61"/>
        <end position="70"/>
    </location>
</feature>
<dbReference type="GO" id="GO:0005615">
    <property type="term" value="C:extracellular space"/>
    <property type="evidence" value="ECO:0007669"/>
    <property type="project" value="TreeGrafter"/>
</dbReference>
<dbReference type="AlphaFoldDB" id="A0A182W834"/>
<dbReference type="PANTHER" id="PTHR12236:SF85">
    <property type="entry name" value="PRO-RESILIN"/>
    <property type="match status" value="1"/>
</dbReference>
<accession>A0A182W834</accession>
<name>A0A182W834_9DIPT</name>
<feature type="signal peptide" evidence="3">
    <location>
        <begin position="1"/>
        <end position="28"/>
    </location>
</feature>
<evidence type="ECO:0000313" key="4">
    <source>
        <dbReference type="EnsemblMetazoa" id="AMIN006507-PA"/>
    </source>
</evidence>
<reference evidence="4" key="2">
    <citation type="submission" date="2020-05" db="UniProtKB">
        <authorList>
            <consortium name="EnsemblMetazoa"/>
        </authorList>
    </citation>
    <scope>IDENTIFICATION</scope>
    <source>
        <strain evidence="4">MINIMUS1</strain>
    </source>
</reference>
<organism evidence="4 5">
    <name type="scientific">Anopheles minimus</name>
    <dbReference type="NCBI Taxonomy" id="112268"/>
    <lineage>
        <taxon>Eukaryota</taxon>
        <taxon>Metazoa</taxon>
        <taxon>Ecdysozoa</taxon>
        <taxon>Arthropoda</taxon>
        <taxon>Hexapoda</taxon>
        <taxon>Insecta</taxon>
        <taxon>Pterygota</taxon>
        <taxon>Neoptera</taxon>
        <taxon>Endopterygota</taxon>
        <taxon>Diptera</taxon>
        <taxon>Nematocera</taxon>
        <taxon>Culicoidea</taxon>
        <taxon>Culicidae</taxon>
        <taxon>Anophelinae</taxon>
        <taxon>Anopheles</taxon>
    </lineage>
</organism>
<dbReference type="STRING" id="112268.A0A182W834"/>
<reference evidence="5" key="1">
    <citation type="submission" date="2013-03" db="EMBL/GenBank/DDBJ databases">
        <title>The Genome Sequence of Anopheles minimus MINIMUS1.</title>
        <authorList>
            <consortium name="The Broad Institute Genomics Platform"/>
            <person name="Neafsey D.E."/>
            <person name="Walton C."/>
            <person name="Walker B."/>
            <person name="Young S.K."/>
            <person name="Zeng Q."/>
            <person name="Gargeya S."/>
            <person name="Fitzgerald M."/>
            <person name="Haas B."/>
            <person name="Abouelleil A."/>
            <person name="Allen A.W."/>
            <person name="Alvarado L."/>
            <person name="Arachchi H.M."/>
            <person name="Berlin A.M."/>
            <person name="Chapman S.B."/>
            <person name="Gainer-Dewar J."/>
            <person name="Goldberg J."/>
            <person name="Griggs A."/>
            <person name="Gujja S."/>
            <person name="Hansen M."/>
            <person name="Howarth C."/>
            <person name="Imamovic A."/>
            <person name="Ireland A."/>
            <person name="Larimer J."/>
            <person name="McCowan C."/>
            <person name="Murphy C."/>
            <person name="Pearson M."/>
            <person name="Poon T.W."/>
            <person name="Priest M."/>
            <person name="Roberts A."/>
            <person name="Saif S."/>
            <person name="Shea T."/>
            <person name="Sisk P."/>
            <person name="Sykes S."/>
            <person name="Wortman J."/>
            <person name="Nusbaum C."/>
            <person name="Birren B."/>
        </authorList>
    </citation>
    <scope>NUCLEOTIDE SEQUENCE [LARGE SCALE GENOMIC DNA]</scope>
    <source>
        <strain evidence="5">MINIMUS1</strain>
    </source>
</reference>
<feature type="compositionally biased region" description="Basic and acidic residues" evidence="2">
    <location>
        <begin position="44"/>
        <end position="57"/>
    </location>
</feature>
<dbReference type="PANTHER" id="PTHR12236">
    <property type="entry name" value="STRUCTURAL CONTITUENT OF CUTICLE"/>
    <property type="match status" value="1"/>
</dbReference>
<dbReference type="InterPro" id="IPR051217">
    <property type="entry name" value="Insect_Cuticle_Struc_Prot"/>
</dbReference>
<dbReference type="VEuPathDB" id="VectorBase:AMIN006507"/>
<keyword evidence="3" id="KW-0732">Signal</keyword>
<protein>
    <submittedName>
        <fullName evidence="4">Uncharacterized protein</fullName>
    </submittedName>
</protein>
<dbReference type="InterPro" id="IPR000618">
    <property type="entry name" value="Insect_cuticle"/>
</dbReference>
<keyword evidence="5" id="KW-1185">Reference proteome</keyword>
<dbReference type="GO" id="GO:0031012">
    <property type="term" value="C:extracellular matrix"/>
    <property type="evidence" value="ECO:0007669"/>
    <property type="project" value="TreeGrafter"/>
</dbReference>